<dbReference type="AlphaFoldDB" id="A0A397VQ60"/>
<dbReference type="Gene3D" id="6.10.250.2430">
    <property type="match status" value="1"/>
</dbReference>
<dbReference type="STRING" id="44941.A0A397VQ60"/>
<dbReference type="EMBL" id="QKWP01000209">
    <property type="protein sequence ID" value="RIB24624.1"/>
    <property type="molecule type" value="Genomic_DNA"/>
</dbReference>
<evidence type="ECO:0000256" key="4">
    <source>
        <dbReference type="ARBA" id="ARBA00023163"/>
    </source>
</evidence>
<feature type="region of interest" description="Disordered" evidence="7">
    <location>
        <begin position="32"/>
        <end position="66"/>
    </location>
</feature>
<keyword evidence="9" id="KW-1185">Reference proteome</keyword>
<evidence type="ECO:0000256" key="3">
    <source>
        <dbReference type="ARBA" id="ARBA00023125"/>
    </source>
</evidence>
<organism evidence="8 9">
    <name type="scientific">Gigaspora rosea</name>
    <dbReference type="NCBI Taxonomy" id="44941"/>
    <lineage>
        <taxon>Eukaryota</taxon>
        <taxon>Fungi</taxon>
        <taxon>Fungi incertae sedis</taxon>
        <taxon>Mucoromycota</taxon>
        <taxon>Glomeromycotina</taxon>
        <taxon>Glomeromycetes</taxon>
        <taxon>Diversisporales</taxon>
        <taxon>Gigasporaceae</taxon>
        <taxon>Gigaspora</taxon>
    </lineage>
</organism>
<feature type="compositionally biased region" description="Polar residues" evidence="7">
    <location>
        <begin position="56"/>
        <end position="66"/>
    </location>
</feature>
<protein>
    <recommendedName>
        <fullName evidence="6">Transcriptional activator HAP2</fullName>
    </recommendedName>
</protein>
<reference evidence="8 9" key="1">
    <citation type="submission" date="2018-06" db="EMBL/GenBank/DDBJ databases">
        <title>Comparative genomics reveals the genomic features of Rhizophagus irregularis, R. cerebriforme, R. diaphanum and Gigaspora rosea, and their symbiotic lifestyle signature.</title>
        <authorList>
            <person name="Morin E."/>
            <person name="San Clemente H."/>
            <person name="Chen E.C.H."/>
            <person name="De La Providencia I."/>
            <person name="Hainaut M."/>
            <person name="Kuo A."/>
            <person name="Kohler A."/>
            <person name="Murat C."/>
            <person name="Tang N."/>
            <person name="Roy S."/>
            <person name="Loubradou J."/>
            <person name="Henrissat B."/>
            <person name="Grigoriev I.V."/>
            <person name="Corradi N."/>
            <person name="Roux C."/>
            <person name="Martin F.M."/>
        </authorList>
    </citation>
    <scope>NUCLEOTIDE SEQUENCE [LARGE SCALE GENOMIC DNA]</scope>
    <source>
        <strain evidence="8 9">DAOM 194757</strain>
    </source>
</reference>
<feature type="non-terminal residue" evidence="8">
    <location>
        <position position="66"/>
    </location>
</feature>
<evidence type="ECO:0000256" key="5">
    <source>
        <dbReference type="ARBA" id="ARBA00023242"/>
    </source>
</evidence>
<dbReference type="Pfam" id="PF02045">
    <property type="entry name" value="CBFB_NFYA"/>
    <property type="match status" value="1"/>
</dbReference>
<comment type="function">
    <text evidence="6">Component of the sequence-specific heterotrimeric transcription factor (NF-Y) which specifically recognizes a 5'-CCAAT-3' box motif found in the promoters of its target genes.</text>
</comment>
<evidence type="ECO:0000256" key="6">
    <source>
        <dbReference type="RuleBase" id="RU367155"/>
    </source>
</evidence>
<name>A0A397VQ60_9GLOM</name>
<comment type="similarity">
    <text evidence="6">Belongs to the NFYA/HAP2 subunit family.</text>
</comment>
<evidence type="ECO:0000313" key="8">
    <source>
        <dbReference type="EMBL" id="RIB24624.1"/>
    </source>
</evidence>
<comment type="subunit">
    <text evidence="6">Heterotrimer.</text>
</comment>
<keyword evidence="4 6" id="KW-0804">Transcription</keyword>
<accession>A0A397VQ60</accession>
<feature type="non-terminal residue" evidence="8">
    <location>
        <position position="1"/>
    </location>
</feature>
<evidence type="ECO:0000256" key="7">
    <source>
        <dbReference type="SAM" id="MobiDB-lite"/>
    </source>
</evidence>
<dbReference type="InterPro" id="IPR001289">
    <property type="entry name" value="NFYA"/>
</dbReference>
<dbReference type="PANTHER" id="PTHR12632">
    <property type="entry name" value="TRANSCRIPTION FACTOR NF-Y ALPHA-RELATED"/>
    <property type="match status" value="1"/>
</dbReference>
<evidence type="ECO:0000256" key="1">
    <source>
        <dbReference type="ARBA" id="ARBA00004123"/>
    </source>
</evidence>
<dbReference type="GO" id="GO:0003677">
    <property type="term" value="F:DNA binding"/>
    <property type="evidence" value="ECO:0007669"/>
    <property type="project" value="UniProtKB-KW"/>
</dbReference>
<keyword evidence="5 6" id="KW-0539">Nucleus</keyword>
<proteinExistence type="inferred from homology"/>
<dbReference type="SMART" id="SM00521">
    <property type="entry name" value="CBF"/>
    <property type="match status" value="1"/>
</dbReference>
<comment type="caution">
    <text evidence="8">The sequence shown here is derived from an EMBL/GenBank/DDBJ whole genome shotgun (WGS) entry which is preliminary data.</text>
</comment>
<dbReference type="PROSITE" id="PS51152">
    <property type="entry name" value="NFYA_HAP2_2"/>
    <property type="match status" value="1"/>
</dbReference>
<keyword evidence="3 6" id="KW-0238">DNA-binding</keyword>
<evidence type="ECO:0000313" key="9">
    <source>
        <dbReference type="Proteomes" id="UP000266673"/>
    </source>
</evidence>
<comment type="subcellular location">
    <subcellularLocation>
        <location evidence="1 6">Nucleus</location>
    </subcellularLocation>
</comment>
<dbReference type="PRINTS" id="PR00616">
    <property type="entry name" value="CCAATSUBUNTB"/>
</dbReference>
<dbReference type="Proteomes" id="UP000266673">
    <property type="component" value="Unassembled WGS sequence"/>
</dbReference>
<gene>
    <name evidence="8" type="ORF">C2G38_1902752</name>
</gene>
<dbReference type="GO" id="GO:0003700">
    <property type="term" value="F:DNA-binding transcription factor activity"/>
    <property type="evidence" value="ECO:0007669"/>
    <property type="project" value="UniProtKB-UniRule"/>
</dbReference>
<dbReference type="OrthoDB" id="1097733at2759"/>
<keyword evidence="2 6" id="KW-0805">Transcription regulation</keyword>
<dbReference type="GO" id="GO:0005634">
    <property type="term" value="C:nucleus"/>
    <property type="evidence" value="ECO:0007669"/>
    <property type="project" value="UniProtKB-SubCell"/>
</dbReference>
<evidence type="ECO:0000256" key="2">
    <source>
        <dbReference type="ARBA" id="ARBA00023015"/>
    </source>
</evidence>
<sequence>PISINPKQKNRILKRRIARAIFEKRYNLPKQRKPYIHESRHVHAMRRPRGPGGRFLNTNDTANARR</sequence>